<keyword evidence="3" id="KW-1185">Reference proteome</keyword>
<reference evidence="2 3" key="1">
    <citation type="journal article" date="2018" name="Evol. Lett.">
        <title>Horizontal gene cluster transfer increased hallucinogenic mushroom diversity.</title>
        <authorList>
            <person name="Reynolds H.T."/>
            <person name="Vijayakumar V."/>
            <person name="Gluck-Thaler E."/>
            <person name="Korotkin H.B."/>
            <person name="Matheny P.B."/>
            <person name="Slot J.C."/>
        </authorList>
    </citation>
    <scope>NUCLEOTIDE SEQUENCE [LARGE SCALE GENOMIC DNA]</scope>
    <source>
        <strain evidence="2 3">SRW20</strain>
    </source>
</reference>
<keyword evidence="1" id="KW-0175">Coiled coil</keyword>
<dbReference type="AlphaFoldDB" id="A0A409XYA1"/>
<accession>A0A409XYA1</accession>
<evidence type="ECO:0000313" key="3">
    <source>
        <dbReference type="Proteomes" id="UP000284706"/>
    </source>
</evidence>
<dbReference type="OrthoDB" id="3221235at2759"/>
<organism evidence="2 3">
    <name type="scientific">Gymnopilus dilepis</name>
    <dbReference type="NCBI Taxonomy" id="231916"/>
    <lineage>
        <taxon>Eukaryota</taxon>
        <taxon>Fungi</taxon>
        <taxon>Dikarya</taxon>
        <taxon>Basidiomycota</taxon>
        <taxon>Agaricomycotina</taxon>
        <taxon>Agaricomycetes</taxon>
        <taxon>Agaricomycetidae</taxon>
        <taxon>Agaricales</taxon>
        <taxon>Agaricineae</taxon>
        <taxon>Hymenogastraceae</taxon>
        <taxon>Gymnopilus</taxon>
    </lineage>
</organism>
<dbReference type="STRING" id="231916.A0A409XYA1"/>
<protein>
    <submittedName>
        <fullName evidence="2">Uncharacterized protein</fullName>
    </submittedName>
</protein>
<sequence>MESCYAYLLGNNDPPLQCVVDDLSGLIASPMEELALTNQSITNLELELRALKSKRKQLRSTALEEYLIITSPIRRLPDDILSEIFYQCIHSHRNPLMSASEAPVLLTRICSRWRSVALSSPELWARLHIPFCDNYLLCDAANEPTIPQGDDKNGNAEEEGRRAYEVLSKRVVVIKEWLERSGSRPLTLSLRYQDYDYDLETNTVSCDAPNSPTITLYSTLLLQSDRLQSLELNMGVVTYRRLESLLKVDRLLSLVEVKVIFDPQVSPPGERDGKNDPVLLFKAPHLRHLSLGGQDGEGGSYIRQFFPVPRPTNLAQNGKVLTYFYSNLTLTYEEGFDLLFECSNLISCQFRLKISSHDSDDDSTRFHKKAYLPNLTSFATVDECGDKEVLVRHFYVAIDAPNLEFFNYQFAEYPCWVDVNETHPNFSIVHLLRKAVQLKKLTIDAIFFDNKNVGQVLSALGPAVSRLVIGDDHMLPDFKARAPFSRIFSGFDSDSILDLGLLIVDQESTHSANVLLPNLQILEVPSRPVLPSVLVRILTSRMDATAQGRCSPPRVIRAMIREGTMPRVDEEMEVYKRRNMVIRRYVEDLKLDIRYVERQAGRLDPSYGLPKDSFIE</sequence>
<dbReference type="EMBL" id="NHYE01001419">
    <property type="protein sequence ID" value="PPQ95683.1"/>
    <property type="molecule type" value="Genomic_DNA"/>
</dbReference>
<name>A0A409XYA1_9AGAR</name>
<gene>
    <name evidence="2" type="ORF">CVT26_008335</name>
</gene>
<evidence type="ECO:0000313" key="2">
    <source>
        <dbReference type="EMBL" id="PPQ95683.1"/>
    </source>
</evidence>
<proteinExistence type="predicted"/>
<evidence type="ECO:0000256" key="1">
    <source>
        <dbReference type="SAM" id="Coils"/>
    </source>
</evidence>
<dbReference type="Proteomes" id="UP000284706">
    <property type="component" value="Unassembled WGS sequence"/>
</dbReference>
<comment type="caution">
    <text evidence="2">The sequence shown here is derived from an EMBL/GenBank/DDBJ whole genome shotgun (WGS) entry which is preliminary data.</text>
</comment>
<dbReference type="InParanoid" id="A0A409XYA1"/>
<feature type="coiled-coil region" evidence="1">
    <location>
        <begin position="34"/>
        <end position="61"/>
    </location>
</feature>
<dbReference type="Gene3D" id="1.20.1280.50">
    <property type="match status" value="1"/>
</dbReference>